<dbReference type="PANTHER" id="PTHR43567">
    <property type="entry name" value="FLAVOREDOXIN-RELATED-RELATED"/>
    <property type="match status" value="1"/>
</dbReference>
<evidence type="ECO:0000256" key="2">
    <source>
        <dbReference type="ARBA" id="ARBA00022630"/>
    </source>
</evidence>
<dbReference type="InterPro" id="IPR052174">
    <property type="entry name" value="Flavoredoxin"/>
</dbReference>
<evidence type="ECO:0000259" key="4">
    <source>
        <dbReference type="SMART" id="SM00903"/>
    </source>
</evidence>
<sequence length="185" mass="20829">MDDYPIDKVYRLLEPGPVILLTTKEKDGTNNVMTIGFHMVVQHEQPPLLAAIIGPWDHTFKTLRTTKECVIAIPTVEMAKTVVDIGNCSGADEDKFEKFSLSTASGSEVGAPLIEQCKANIECRVADTKMVSKYNMFILEPVKAWVTPHLKDHKTIHHRGDGTFTVDGKVINLQDRMTKWKEYQE</sequence>
<dbReference type="Gene3D" id="2.30.110.10">
    <property type="entry name" value="Electron Transport, Fmn-binding Protein, Chain A"/>
    <property type="match status" value="1"/>
</dbReference>
<name>A0AAN6IEQ3_9EURO</name>
<dbReference type="PANTHER" id="PTHR43567:SF1">
    <property type="entry name" value="FLAVOREDOXIN"/>
    <property type="match status" value="1"/>
</dbReference>
<feature type="domain" description="Flavin reductase like" evidence="4">
    <location>
        <begin position="11"/>
        <end position="165"/>
    </location>
</feature>
<comment type="cofactor">
    <cofactor evidence="1">
        <name>FMN</name>
        <dbReference type="ChEBI" id="CHEBI:58210"/>
    </cofactor>
</comment>
<dbReference type="SUPFAM" id="SSF50475">
    <property type="entry name" value="FMN-binding split barrel"/>
    <property type="match status" value="1"/>
</dbReference>
<dbReference type="GO" id="GO:0010181">
    <property type="term" value="F:FMN binding"/>
    <property type="evidence" value="ECO:0007669"/>
    <property type="project" value="InterPro"/>
</dbReference>
<comment type="similarity">
    <text evidence="3">Belongs to the flavoredoxin family.</text>
</comment>
<keyword evidence="2" id="KW-0285">Flavoprotein</keyword>
<evidence type="ECO:0000313" key="5">
    <source>
        <dbReference type="EMBL" id="KAI1612789.1"/>
    </source>
</evidence>
<evidence type="ECO:0000256" key="3">
    <source>
        <dbReference type="ARBA" id="ARBA00038054"/>
    </source>
</evidence>
<evidence type="ECO:0000313" key="6">
    <source>
        <dbReference type="Proteomes" id="UP001203852"/>
    </source>
</evidence>
<keyword evidence="6" id="KW-1185">Reference proteome</keyword>
<dbReference type="InterPro" id="IPR002563">
    <property type="entry name" value="Flavin_Rdtase-like_dom"/>
</dbReference>
<dbReference type="AlphaFoldDB" id="A0AAN6IEQ3"/>
<accession>A0AAN6IEQ3</accession>
<dbReference type="EMBL" id="MU404354">
    <property type="protein sequence ID" value="KAI1612789.1"/>
    <property type="molecule type" value="Genomic_DNA"/>
</dbReference>
<dbReference type="SMART" id="SM00903">
    <property type="entry name" value="Flavin_Reduct"/>
    <property type="match status" value="1"/>
</dbReference>
<proteinExistence type="inferred from homology"/>
<dbReference type="Proteomes" id="UP001203852">
    <property type="component" value="Unassembled WGS sequence"/>
</dbReference>
<organism evidence="5 6">
    <name type="scientific">Exophiala viscosa</name>
    <dbReference type="NCBI Taxonomy" id="2486360"/>
    <lineage>
        <taxon>Eukaryota</taxon>
        <taxon>Fungi</taxon>
        <taxon>Dikarya</taxon>
        <taxon>Ascomycota</taxon>
        <taxon>Pezizomycotina</taxon>
        <taxon>Eurotiomycetes</taxon>
        <taxon>Chaetothyriomycetidae</taxon>
        <taxon>Chaetothyriales</taxon>
        <taxon>Herpotrichiellaceae</taxon>
        <taxon>Exophiala</taxon>
    </lineage>
</organism>
<evidence type="ECO:0000256" key="1">
    <source>
        <dbReference type="ARBA" id="ARBA00001917"/>
    </source>
</evidence>
<protein>
    <submittedName>
        <fullName evidence="5">Flavin reductase domain protein fmN-binding protein</fullName>
    </submittedName>
</protein>
<gene>
    <name evidence="5" type="ORF">EDD36DRAFT_437749</name>
</gene>
<reference evidence="5" key="1">
    <citation type="journal article" date="2022" name="bioRxiv">
        <title>Deciphering the potential niche of two novel black yeast fungi from a biological soil crust based on their genomes, phenotypes, and melanin regulation.</title>
        <authorList>
            <consortium name="DOE Joint Genome Institute"/>
            <person name="Carr E.C."/>
            <person name="Barton Q."/>
            <person name="Grambo S."/>
            <person name="Sullivan M."/>
            <person name="Renfro C.M."/>
            <person name="Kuo A."/>
            <person name="Pangilinan J."/>
            <person name="Lipzen A."/>
            <person name="Keymanesh K."/>
            <person name="Savage E."/>
            <person name="Barry K."/>
            <person name="Grigoriev I.V."/>
            <person name="Riekhof W.R."/>
            <person name="Harris S.S."/>
        </authorList>
    </citation>
    <scope>NUCLEOTIDE SEQUENCE</scope>
    <source>
        <strain evidence="5">JF 03-4F</strain>
    </source>
</reference>
<dbReference type="Pfam" id="PF01613">
    <property type="entry name" value="Flavin_Reduct"/>
    <property type="match status" value="1"/>
</dbReference>
<dbReference type="InterPro" id="IPR012349">
    <property type="entry name" value="Split_barrel_FMN-bd"/>
</dbReference>
<comment type="caution">
    <text evidence="5">The sequence shown here is derived from an EMBL/GenBank/DDBJ whole genome shotgun (WGS) entry which is preliminary data.</text>
</comment>